<sequence length="187" mass="19710">MTDPLTARLAATVHAARTARGLSAVALAEASGVSRAMIGKIERGDVQPTAALLAKLSAALGLTLSELIARAEGDERRLARAAEQPVWTDPETGYRRRSVSPAAGRPLELVEVELPPGVEVPLVAGTYAFLHQQIWVLAGHLRFHEGAQVHELAAGDCLQLGPAADCVFVNPGPVVCRYLVALVKRAG</sequence>
<dbReference type="PANTHER" id="PTHR46797:SF10">
    <property type="entry name" value="BLR1115 PROTEIN"/>
    <property type="match status" value="1"/>
</dbReference>
<dbReference type="Gene3D" id="2.60.120.10">
    <property type="entry name" value="Jelly Rolls"/>
    <property type="match status" value="1"/>
</dbReference>
<dbReference type="InterPro" id="IPR014710">
    <property type="entry name" value="RmlC-like_jellyroll"/>
</dbReference>
<evidence type="ECO:0000313" key="4">
    <source>
        <dbReference type="Proteomes" id="UP000649955"/>
    </source>
</evidence>
<dbReference type="CDD" id="cd02209">
    <property type="entry name" value="cupin_XRE_C"/>
    <property type="match status" value="1"/>
</dbReference>
<dbReference type="PANTHER" id="PTHR46797">
    <property type="entry name" value="HTH-TYPE TRANSCRIPTIONAL REGULATOR"/>
    <property type="match status" value="1"/>
</dbReference>
<evidence type="ECO:0000259" key="2">
    <source>
        <dbReference type="PROSITE" id="PS50943"/>
    </source>
</evidence>
<accession>A0ABQ3JVA4</accession>
<keyword evidence="4" id="KW-1185">Reference proteome</keyword>
<evidence type="ECO:0000313" key="3">
    <source>
        <dbReference type="EMBL" id="GHF91273.1"/>
    </source>
</evidence>
<gene>
    <name evidence="3" type="ORF">GCM10017567_01690</name>
</gene>
<evidence type="ECO:0000256" key="1">
    <source>
        <dbReference type="ARBA" id="ARBA00023125"/>
    </source>
</evidence>
<reference evidence="4" key="1">
    <citation type="journal article" date="2019" name="Int. J. Syst. Evol. Microbiol.">
        <title>The Global Catalogue of Microorganisms (GCM) 10K type strain sequencing project: providing services to taxonomists for standard genome sequencing and annotation.</title>
        <authorList>
            <consortium name="The Broad Institute Genomics Platform"/>
            <consortium name="The Broad Institute Genome Sequencing Center for Infectious Disease"/>
            <person name="Wu L."/>
            <person name="Ma J."/>
        </authorList>
    </citation>
    <scope>NUCLEOTIDE SEQUENCE [LARGE SCALE GENOMIC DNA]</scope>
    <source>
        <strain evidence="4">CGMCC 4.7680</strain>
    </source>
</reference>
<organism evidence="3 4">
    <name type="scientific">Amycolatopsis bullii</name>
    <dbReference type="NCBI Taxonomy" id="941987"/>
    <lineage>
        <taxon>Bacteria</taxon>
        <taxon>Bacillati</taxon>
        <taxon>Actinomycetota</taxon>
        <taxon>Actinomycetes</taxon>
        <taxon>Pseudonocardiales</taxon>
        <taxon>Pseudonocardiaceae</taxon>
        <taxon>Amycolatopsis</taxon>
    </lineage>
</organism>
<dbReference type="InterPro" id="IPR050807">
    <property type="entry name" value="TransReg_Diox_bact_type"/>
</dbReference>
<comment type="caution">
    <text evidence="3">The sequence shown here is derived from an EMBL/GenBank/DDBJ whole genome shotgun (WGS) entry which is preliminary data.</text>
</comment>
<dbReference type="InterPro" id="IPR011051">
    <property type="entry name" value="RmlC_Cupin_sf"/>
</dbReference>
<dbReference type="SUPFAM" id="SSF47413">
    <property type="entry name" value="lambda repressor-like DNA-binding domains"/>
    <property type="match status" value="1"/>
</dbReference>
<keyword evidence="1" id="KW-0238">DNA-binding</keyword>
<dbReference type="Gene3D" id="1.10.260.40">
    <property type="entry name" value="lambda repressor-like DNA-binding domains"/>
    <property type="match status" value="1"/>
</dbReference>
<dbReference type="PROSITE" id="PS50943">
    <property type="entry name" value="HTH_CROC1"/>
    <property type="match status" value="1"/>
</dbReference>
<dbReference type="CDD" id="cd00093">
    <property type="entry name" value="HTH_XRE"/>
    <property type="match status" value="1"/>
</dbReference>
<dbReference type="InterPro" id="IPR001387">
    <property type="entry name" value="Cro/C1-type_HTH"/>
</dbReference>
<dbReference type="SUPFAM" id="SSF51182">
    <property type="entry name" value="RmlC-like cupins"/>
    <property type="match status" value="1"/>
</dbReference>
<name>A0ABQ3JVA4_9PSEU</name>
<dbReference type="EMBL" id="BNAW01000001">
    <property type="protein sequence ID" value="GHF91273.1"/>
    <property type="molecule type" value="Genomic_DNA"/>
</dbReference>
<dbReference type="InterPro" id="IPR010982">
    <property type="entry name" value="Lambda_DNA-bd_dom_sf"/>
</dbReference>
<dbReference type="Proteomes" id="UP000649955">
    <property type="component" value="Unassembled WGS sequence"/>
</dbReference>
<protein>
    <submittedName>
        <fullName evidence="3">XRE family transcriptional regulator</fullName>
    </submittedName>
</protein>
<dbReference type="SMART" id="SM00530">
    <property type="entry name" value="HTH_XRE"/>
    <property type="match status" value="1"/>
</dbReference>
<dbReference type="Pfam" id="PF01381">
    <property type="entry name" value="HTH_3"/>
    <property type="match status" value="1"/>
</dbReference>
<feature type="domain" description="HTH cro/C1-type" evidence="2">
    <location>
        <begin position="13"/>
        <end position="67"/>
    </location>
</feature>
<proteinExistence type="predicted"/>
<dbReference type="RefSeq" id="WP_191306072.1">
    <property type="nucleotide sequence ID" value="NZ_BNAW01000001.1"/>
</dbReference>